<sequence length="208" mass="23220">MCIAVSAILLGTLSAARALGRRQAPTFHTWLKQADGRPCPRACLFGVAPDGRLSFEEAYSALSAHPLLREAAFVNRGEIRYWTTSAFKLSIGRAAGSDRLMWIQLEVPYSQRELRVSDLLAAYGTPDYILATEASIVTDLLYAAHNLQASALREALPDNVPLRLSHRIYSAYLLNAEQFKAHLQLIGDNLKAWRGFVPITQYFRRATR</sequence>
<dbReference type="AlphaFoldDB" id="A0A2M8PGH8"/>
<proteinExistence type="predicted"/>
<dbReference type="Proteomes" id="UP000229681">
    <property type="component" value="Unassembled WGS sequence"/>
</dbReference>
<gene>
    <name evidence="1" type="ORF">CUN49_04430</name>
</gene>
<reference evidence="1 2" key="1">
    <citation type="submission" date="2017-11" db="EMBL/GenBank/DDBJ databases">
        <title>Evolution of Phototrophy in the Chloroflexi Phylum Driven by Horizontal Gene Transfer.</title>
        <authorList>
            <person name="Ward L.M."/>
            <person name="Hemp J."/>
            <person name="Shih P.M."/>
            <person name="Mcglynn S.E."/>
            <person name="Fischer W."/>
        </authorList>
    </citation>
    <scope>NUCLEOTIDE SEQUENCE [LARGE SCALE GENOMIC DNA]</scope>
    <source>
        <strain evidence="1">JP3_13</strain>
    </source>
</reference>
<evidence type="ECO:0000313" key="2">
    <source>
        <dbReference type="Proteomes" id="UP000229681"/>
    </source>
</evidence>
<name>A0A2M8PGH8_9CHLR</name>
<dbReference type="EMBL" id="PGTM01000040">
    <property type="protein sequence ID" value="PJF36646.1"/>
    <property type="molecule type" value="Genomic_DNA"/>
</dbReference>
<comment type="caution">
    <text evidence="1">The sequence shown here is derived from an EMBL/GenBank/DDBJ whole genome shotgun (WGS) entry which is preliminary data.</text>
</comment>
<accession>A0A2M8PGH8</accession>
<protein>
    <submittedName>
        <fullName evidence="1">Uncharacterized protein</fullName>
    </submittedName>
</protein>
<organism evidence="1 2">
    <name type="scientific">Candidatus Thermofonsia Clade 1 bacterium</name>
    <dbReference type="NCBI Taxonomy" id="2364210"/>
    <lineage>
        <taxon>Bacteria</taxon>
        <taxon>Bacillati</taxon>
        <taxon>Chloroflexota</taxon>
        <taxon>Candidatus Thermofontia</taxon>
        <taxon>Candidatus Thermofonsia Clade 1</taxon>
    </lineage>
</organism>
<evidence type="ECO:0000313" key="1">
    <source>
        <dbReference type="EMBL" id="PJF36646.1"/>
    </source>
</evidence>